<dbReference type="AlphaFoldDB" id="A0A167T4C1"/>
<dbReference type="CDD" id="cd20557">
    <property type="entry name" value="CYCLIN_ScPCL1-like"/>
    <property type="match status" value="1"/>
</dbReference>
<dbReference type="PhylomeDB" id="A0A167T4C1"/>
<name>A0A167T4C1_PENCH</name>
<accession>A0A167T4C1</accession>
<dbReference type="SMR" id="A0A167T4C1"/>
<dbReference type="GO" id="GO:0016538">
    <property type="term" value="F:cyclin-dependent protein serine/threonine kinase regulator activity"/>
    <property type="evidence" value="ECO:0007669"/>
    <property type="project" value="TreeGrafter"/>
</dbReference>
<dbReference type="Gene3D" id="1.10.472.10">
    <property type="entry name" value="Cyclin-like"/>
    <property type="match status" value="1"/>
</dbReference>
<organism evidence="2">
    <name type="scientific">Penicillium chrysogenum</name>
    <name type="common">Penicillium notatum</name>
    <dbReference type="NCBI Taxonomy" id="5076"/>
    <lineage>
        <taxon>Eukaryota</taxon>
        <taxon>Fungi</taxon>
        <taxon>Dikarya</taxon>
        <taxon>Ascomycota</taxon>
        <taxon>Pezizomycotina</taxon>
        <taxon>Eurotiomycetes</taxon>
        <taxon>Eurotiomycetidae</taxon>
        <taxon>Eurotiales</taxon>
        <taxon>Aspergillaceae</taxon>
        <taxon>Penicillium</taxon>
        <taxon>Penicillium chrysogenum species complex</taxon>
    </lineage>
</organism>
<dbReference type="GO" id="GO:0019901">
    <property type="term" value="F:protein kinase binding"/>
    <property type="evidence" value="ECO:0007669"/>
    <property type="project" value="InterPro"/>
</dbReference>
<dbReference type="GO" id="GO:0005634">
    <property type="term" value="C:nucleus"/>
    <property type="evidence" value="ECO:0007669"/>
    <property type="project" value="TreeGrafter"/>
</dbReference>
<dbReference type="Proteomes" id="UP000076449">
    <property type="component" value="Chromosome II"/>
</dbReference>
<dbReference type="Pfam" id="PF08613">
    <property type="entry name" value="Cyclin"/>
    <property type="match status" value="1"/>
</dbReference>
<reference evidence="2" key="1">
    <citation type="journal article" date="2014" name="Genome Announc.">
        <title>Complete sequencing and chromosome-scale genome assembly of the industrial progenitor strain P2niaD18 from the penicillin producer Penicillium chrysogenum.</title>
        <authorList>
            <person name="Specht T."/>
            <person name="Dahlmann T.A."/>
            <person name="Zadra I."/>
            <person name="Kurnsteiner H."/>
            <person name="Kuck U."/>
        </authorList>
    </citation>
    <scope>NUCLEOTIDE SEQUENCE [LARGE SCALE GENOMIC DNA]</scope>
    <source>
        <strain evidence="2">P2niaD18</strain>
    </source>
</reference>
<dbReference type="PANTHER" id="PTHR15615:SF10">
    <property type="entry name" value="PHO85 CYCLIN-2-RELATED"/>
    <property type="match status" value="1"/>
</dbReference>
<feature type="coiled-coil region" evidence="1">
    <location>
        <begin position="193"/>
        <end position="220"/>
    </location>
</feature>
<dbReference type="EMBL" id="CM002799">
    <property type="protein sequence ID" value="KZN87870.1"/>
    <property type="molecule type" value="Genomic_DNA"/>
</dbReference>
<evidence type="ECO:0000256" key="1">
    <source>
        <dbReference type="SAM" id="Coils"/>
    </source>
</evidence>
<dbReference type="PANTHER" id="PTHR15615">
    <property type="match status" value="1"/>
</dbReference>
<dbReference type="SUPFAM" id="SSF47954">
    <property type="entry name" value="Cyclin-like"/>
    <property type="match status" value="1"/>
</dbReference>
<dbReference type="InterPro" id="IPR013922">
    <property type="entry name" value="Cyclin_PHO80-like"/>
</dbReference>
<gene>
    <name evidence="2" type="ORF">EN45_064310</name>
</gene>
<protein>
    <submittedName>
        <fullName evidence="2">PHO85 cyclin-2</fullName>
    </submittedName>
</protein>
<proteinExistence type="predicted"/>
<dbReference type="InterPro" id="IPR036915">
    <property type="entry name" value="Cyclin-like_sf"/>
</dbReference>
<dbReference type="GO" id="GO:0000307">
    <property type="term" value="C:cyclin-dependent protein kinase holoenzyme complex"/>
    <property type="evidence" value="ECO:0007669"/>
    <property type="project" value="TreeGrafter"/>
</dbReference>
<sequence length="249" mass="28562">MATHQALNRAALAEFATKRVSPQMVVHLAQQAAQVISCEAHVTDIVRQHGQRMLRSTLPVEPADQLPPLPSIEVFIASLVDHSQVQVSILMCSLVYLGRLRARLPRVVTGMRCSAHRIFLASLIISAKILDDNSPKNKHWARYTMVSNFEGFGFSLPEVNSMEHELLVLLDWETHVTEEDIFSYLSPFLLPIRQRIQDQERQRKTESKKLEQELQRKQRNREWLALVILPFPPIIQILIENEGIVFMSQ</sequence>
<keyword evidence="1" id="KW-0175">Coiled coil</keyword>
<evidence type="ECO:0000313" key="2">
    <source>
        <dbReference type="EMBL" id="KZN87870.1"/>
    </source>
</evidence>